<dbReference type="RefSeq" id="WP_132199519.1">
    <property type="nucleotide sequence ID" value="NZ_SMKY01000108.1"/>
</dbReference>
<dbReference type="AlphaFoldDB" id="A0A4R5B4X3"/>
<evidence type="ECO:0000256" key="1">
    <source>
        <dbReference type="SAM" id="Phobius"/>
    </source>
</evidence>
<feature type="transmembrane region" description="Helical" evidence="1">
    <location>
        <begin position="208"/>
        <end position="225"/>
    </location>
</feature>
<gene>
    <name evidence="2" type="ORF">E1293_22965</name>
</gene>
<name>A0A4R5B4X3_9ACTN</name>
<feature type="transmembrane region" description="Helical" evidence="1">
    <location>
        <begin position="56"/>
        <end position="78"/>
    </location>
</feature>
<evidence type="ECO:0000313" key="3">
    <source>
        <dbReference type="Proteomes" id="UP000295578"/>
    </source>
</evidence>
<organism evidence="2 3">
    <name type="scientific">Actinomadura darangshiensis</name>
    <dbReference type="NCBI Taxonomy" id="705336"/>
    <lineage>
        <taxon>Bacteria</taxon>
        <taxon>Bacillati</taxon>
        <taxon>Actinomycetota</taxon>
        <taxon>Actinomycetes</taxon>
        <taxon>Streptosporangiales</taxon>
        <taxon>Thermomonosporaceae</taxon>
        <taxon>Actinomadura</taxon>
    </lineage>
</organism>
<feature type="transmembrane region" description="Helical" evidence="1">
    <location>
        <begin position="98"/>
        <end position="118"/>
    </location>
</feature>
<keyword evidence="1" id="KW-0812">Transmembrane</keyword>
<evidence type="ECO:0000313" key="2">
    <source>
        <dbReference type="EMBL" id="TDD79610.1"/>
    </source>
</evidence>
<feature type="transmembrane region" description="Helical" evidence="1">
    <location>
        <begin position="155"/>
        <end position="174"/>
    </location>
</feature>
<proteinExistence type="predicted"/>
<protein>
    <submittedName>
        <fullName evidence="2">Uncharacterized protein</fullName>
    </submittedName>
</protein>
<reference evidence="2 3" key="1">
    <citation type="submission" date="2019-03" db="EMBL/GenBank/DDBJ databases">
        <title>Draft genome sequences of novel Actinobacteria.</title>
        <authorList>
            <person name="Sahin N."/>
            <person name="Ay H."/>
            <person name="Saygin H."/>
        </authorList>
    </citation>
    <scope>NUCLEOTIDE SEQUENCE [LARGE SCALE GENOMIC DNA]</scope>
    <source>
        <strain evidence="2 3">DSM 45941</strain>
    </source>
</reference>
<keyword evidence="3" id="KW-1185">Reference proteome</keyword>
<comment type="caution">
    <text evidence="2">The sequence shown here is derived from an EMBL/GenBank/DDBJ whole genome shotgun (WGS) entry which is preliminary data.</text>
</comment>
<feature type="transmembrane region" description="Helical" evidence="1">
    <location>
        <begin position="232"/>
        <end position="254"/>
    </location>
</feature>
<dbReference type="Proteomes" id="UP000295578">
    <property type="component" value="Unassembled WGS sequence"/>
</dbReference>
<feature type="transmembrane region" description="Helical" evidence="1">
    <location>
        <begin position="266"/>
        <end position="288"/>
    </location>
</feature>
<feature type="transmembrane region" description="Helical" evidence="1">
    <location>
        <begin position="124"/>
        <end position="148"/>
    </location>
</feature>
<sequence>MTGYGLRTTAAGRSRPSGMLPSCLVALGFLALQMAGIRWGLGIPGLGEIRAVNDGVIAATAPLALEAILLSAALSAWIATKTDDRLTGVLTDASQQALVASLLFCLTMLPLLSGRSLIGAPRSANLLLLVVAAELAVAAGCYAGYVTLRRPEANALLVCATVSALLSLLGRTILSRALFSDMAVTSSYIGLDDAGHKVGELLTWTPRVQAIAIALATIATAATCLPDRRRPLWLAAAAAAPIALTAITLPLALLGAGTAAAADYKAAFWLHSLGGALTGYLLALPFAIRSGRR</sequence>
<accession>A0A4R5B4X3</accession>
<dbReference type="EMBL" id="SMKY01000108">
    <property type="protein sequence ID" value="TDD79610.1"/>
    <property type="molecule type" value="Genomic_DNA"/>
</dbReference>
<keyword evidence="1" id="KW-0472">Membrane</keyword>
<keyword evidence="1" id="KW-1133">Transmembrane helix</keyword>